<dbReference type="EMBL" id="QKMR01000006">
    <property type="protein sequence ID" value="PYG88503.1"/>
    <property type="molecule type" value="Genomic_DNA"/>
</dbReference>
<accession>A0A318XLJ8</accession>
<reference evidence="1 2" key="1">
    <citation type="submission" date="2018-06" db="EMBL/GenBank/DDBJ databases">
        <title>Genomic Encyclopedia of Type Strains, Phase I: the one thousand microbial genomes (KMG-I) project.</title>
        <authorList>
            <person name="Kyrpides N."/>
        </authorList>
    </citation>
    <scope>NUCLEOTIDE SEQUENCE [LARGE SCALE GENOMIC DNA]</scope>
    <source>
        <strain evidence="1 2">DSM 19573</strain>
    </source>
</reference>
<evidence type="ECO:0000313" key="2">
    <source>
        <dbReference type="Proteomes" id="UP000248132"/>
    </source>
</evidence>
<dbReference type="OrthoDB" id="3333873at2"/>
<dbReference type="Proteomes" id="UP000248132">
    <property type="component" value="Unassembled WGS sequence"/>
</dbReference>
<organism evidence="1 2">
    <name type="scientific">Ruminiclostridium sufflavum DSM 19573</name>
    <dbReference type="NCBI Taxonomy" id="1121337"/>
    <lineage>
        <taxon>Bacteria</taxon>
        <taxon>Bacillati</taxon>
        <taxon>Bacillota</taxon>
        <taxon>Clostridia</taxon>
        <taxon>Eubacteriales</taxon>
        <taxon>Oscillospiraceae</taxon>
        <taxon>Ruminiclostridium</taxon>
    </lineage>
</organism>
<comment type="caution">
    <text evidence="1">The sequence shown here is derived from an EMBL/GenBank/DDBJ whole genome shotgun (WGS) entry which is preliminary data.</text>
</comment>
<sequence>MLNLALGGHSEADVINQLHYRNGGREIKYKVNVLNKHENKIGEISTTPSGNTINFDSLAEIKRTANFRFKEGEFKDLDWLNDKIQPVFMLRMPNDAFVEWNLGVFLLYSPTRKEDYLNVWRDVEAYDSSVILKEDKFDNRYIISANTLYTDAINTILNSANINKINITHSAAVINVDKEFEIGTTKLEAINSLLMEINYTSVWVDENGYFTSVPYILPTQREVEYSYKTDFLSVFGNGVQETLDVFNVPNKWIVTASNAEKIPITSKYTNDLPTSITSTINRNRTITKFVTINDISDQDTLDAYVKRLAYNDSQIYGSFMFSTCCMPHHTFSDIIYVEHSTLNIKEKFTETSWSMELQAGGKMSHNLRRVIKI</sequence>
<name>A0A318XLJ8_9FIRM</name>
<dbReference type="RefSeq" id="WP_110461399.1">
    <property type="nucleotide sequence ID" value="NZ_QKMR01000006.1"/>
</dbReference>
<protein>
    <submittedName>
        <fullName evidence="1">Uncharacterized protein</fullName>
    </submittedName>
</protein>
<proteinExistence type="predicted"/>
<keyword evidence="2" id="KW-1185">Reference proteome</keyword>
<dbReference type="AlphaFoldDB" id="A0A318XLJ8"/>
<gene>
    <name evidence="1" type="ORF">LY28_01352</name>
</gene>
<evidence type="ECO:0000313" key="1">
    <source>
        <dbReference type="EMBL" id="PYG88503.1"/>
    </source>
</evidence>